<dbReference type="SUPFAM" id="SSF140931">
    <property type="entry name" value="Fic-like"/>
    <property type="match status" value="1"/>
</dbReference>
<accession>I3Y7N3</accession>
<reference evidence="2 3" key="1">
    <citation type="submission" date="2012-06" db="EMBL/GenBank/DDBJ databases">
        <title>Complete sequence of Thiocystis violascens DSM 198.</title>
        <authorList>
            <consortium name="US DOE Joint Genome Institute"/>
            <person name="Lucas S."/>
            <person name="Han J."/>
            <person name="Lapidus A."/>
            <person name="Cheng J.-F."/>
            <person name="Goodwin L."/>
            <person name="Pitluck S."/>
            <person name="Peters L."/>
            <person name="Ovchinnikova G."/>
            <person name="Teshima H."/>
            <person name="Detter J.C."/>
            <person name="Han C."/>
            <person name="Tapia R."/>
            <person name="Land M."/>
            <person name="Hauser L."/>
            <person name="Kyrpides N."/>
            <person name="Ivanova N."/>
            <person name="Pagani I."/>
            <person name="Vogl K."/>
            <person name="Liu Z."/>
            <person name="Frigaard N.-U."/>
            <person name="Bryant D."/>
            <person name="Woyke T."/>
        </authorList>
    </citation>
    <scope>NUCLEOTIDE SEQUENCE [LARGE SCALE GENOMIC DNA]</scope>
    <source>
        <strain evidence="3">ATCC 17096 / DSM 198 / 6111</strain>
    </source>
</reference>
<dbReference type="KEGG" id="tvi:Thivi_0966"/>
<feature type="region of interest" description="Disordered" evidence="1">
    <location>
        <begin position="211"/>
        <end position="239"/>
    </location>
</feature>
<name>I3Y7N3_THIV6</name>
<dbReference type="EMBL" id="CP003154">
    <property type="protein sequence ID" value="AFL73001.1"/>
    <property type="molecule type" value="Genomic_DNA"/>
</dbReference>
<dbReference type="STRING" id="765911.Thivi_0966"/>
<dbReference type="Proteomes" id="UP000006062">
    <property type="component" value="Chromosome"/>
</dbReference>
<sequence>MSKSRLDLSAIEASLRAVQRDFARINESLETPRDPLRDEVVDNLLAGYDYVGELLAADIDPLARGNSRHLLQLNLLVLCGASDLAFEDCAPHAQETERRFYNDSNPGGVRSLMNYLADHKEDRVCRRAAGVFIQMLSAPQLFIEGNHRTGALVMSYLLCREGRPPFVLSVGNAKAFFDPASLVKGCRKRSLAALLEIPKLRKRFAAFIEKETDRRSTERRGSDRRVSDRRATERKPKTG</sequence>
<dbReference type="AlphaFoldDB" id="I3Y7N3"/>
<protein>
    <recommendedName>
        <fullName evidence="4">Fido domain-containing protein</fullName>
    </recommendedName>
</protein>
<dbReference type="HOGENOM" id="CLU_1194069_0_0_6"/>
<evidence type="ECO:0000313" key="3">
    <source>
        <dbReference type="Proteomes" id="UP000006062"/>
    </source>
</evidence>
<dbReference type="eggNOG" id="COG3177">
    <property type="taxonomic scope" value="Bacteria"/>
</dbReference>
<gene>
    <name evidence="2" type="ordered locus">Thivi_0966</name>
</gene>
<dbReference type="Gene3D" id="1.10.3290.10">
    <property type="entry name" value="Fido-like domain"/>
    <property type="match status" value="1"/>
</dbReference>
<dbReference type="RefSeq" id="WP_014777488.1">
    <property type="nucleotide sequence ID" value="NC_018012.1"/>
</dbReference>
<evidence type="ECO:0000313" key="2">
    <source>
        <dbReference type="EMBL" id="AFL73001.1"/>
    </source>
</evidence>
<evidence type="ECO:0000256" key="1">
    <source>
        <dbReference type="SAM" id="MobiDB-lite"/>
    </source>
</evidence>
<dbReference type="InterPro" id="IPR036597">
    <property type="entry name" value="Fido-like_dom_sf"/>
</dbReference>
<evidence type="ECO:0008006" key="4">
    <source>
        <dbReference type="Google" id="ProtNLM"/>
    </source>
</evidence>
<organism evidence="2 3">
    <name type="scientific">Thiocystis violascens (strain ATCC 17096 / DSM 198 / 6111)</name>
    <name type="common">Chromatium violascens</name>
    <dbReference type="NCBI Taxonomy" id="765911"/>
    <lineage>
        <taxon>Bacteria</taxon>
        <taxon>Pseudomonadati</taxon>
        <taxon>Pseudomonadota</taxon>
        <taxon>Gammaproteobacteria</taxon>
        <taxon>Chromatiales</taxon>
        <taxon>Chromatiaceae</taxon>
        <taxon>Thiocystis</taxon>
    </lineage>
</organism>
<keyword evidence="3" id="KW-1185">Reference proteome</keyword>
<proteinExistence type="predicted"/>